<dbReference type="PANTHER" id="PTHR24241">
    <property type="entry name" value="NEUROPEPTIDE RECEPTOR-RELATED G-PROTEIN COUPLED RECEPTOR"/>
    <property type="match status" value="1"/>
</dbReference>
<feature type="transmembrane region" description="Helical" evidence="9">
    <location>
        <begin position="197"/>
        <end position="219"/>
    </location>
</feature>
<feature type="transmembrane region" description="Helical" evidence="9">
    <location>
        <begin position="78"/>
        <end position="97"/>
    </location>
</feature>
<comment type="caution">
    <text evidence="11">The sequence shown here is derived from an EMBL/GenBank/DDBJ whole genome shotgun (WGS) entry which is preliminary data.</text>
</comment>
<evidence type="ECO:0000256" key="3">
    <source>
        <dbReference type="ARBA" id="ARBA00022475"/>
    </source>
</evidence>
<dbReference type="Pfam" id="PF00001">
    <property type="entry name" value="7tm_1"/>
    <property type="match status" value="1"/>
</dbReference>
<evidence type="ECO:0000256" key="9">
    <source>
        <dbReference type="SAM" id="Phobius"/>
    </source>
</evidence>
<keyword evidence="3" id="KW-1003">Cell membrane</keyword>
<evidence type="ECO:0000256" key="7">
    <source>
        <dbReference type="ARBA" id="ARBA00023170"/>
    </source>
</evidence>
<dbReference type="AlphaFoldDB" id="A0AAV2RK24"/>
<keyword evidence="5 9" id="KW-1133">Transmembrane helix</keyword>
<keyword evidence="4 8" id="KW-0812">Transmembrane</keyword>
<gene>
    <name evidence="11" type="ORF">MNOR_LOCUS25478</name>
</gene>
<feature type="transmembrane region" description="Helical" evidence="9">
    <location>
        <begin position="117"/>
        <end position="138"/>
    </location>
</feature>
<dbReference type="GO" id="GO:0004930">
    <property type="term" value="F:G protein-coupled receptor activity"/>
    <property type="evidence" value="ECO:0007669"/>
    <property type="project" value="UniProtKB-KW"/>
</dbReference>
<dbReference type="InterPro" id="IPR017452">
    <property type="entry name" value="GPCR_Rhodpsn_7TM"/>
</dbReference>
<keyword evidence="8" id="KW-0297">G-protein coupled receptor</keyword>
<name>A0AAV2RK24_MEGNR</name>
<feature type="non-terminal residue" evidence="11">
    <location>
        <position position="371"/>
    </location>
</feature>
<dbReference type="GO" id="GO:0032870">
    <property type="term" value="P:cellular response to hormone stimulus"/>
    <property type="evidence" value="ECO:0007669"/>
    <property type="project" value="TreeGrafter"/>
</dbReference>
<sequence length="371" mass="42678">MVTLSHPLPNAVHDLAGPLVAVEQPDVLGPNYDKGIREIILGIMFIVALIGNHRVLWKLREKWAKRGRMTTMAFNLTLADIFVTYFSLLGQLIWELLDRRWYLPNFACKLFKVCQTFAMTSSNYMLVAIAIDRYVAVIRPLNAFISSRNLALAAWSISLLPSLPSFFIFLKVEPEDGNAYCVSKFYTNDLNKDFRKAYMFSILGSVFILPLFLLLVLYLRIYVELWRKNTFFFKGEMSNDSRRSNNTLPKAKSKTLKMTIVITVTFFITNLPYIFQEMILSFHNQDSINQYLIALFGIISASNSCFNPFIYLYFSPKTESPANGSFRVTFTRRSTSSSNSYREEQQMPLNGGPTVTRNEVFSVPIREHPWT</sequence>
<keyword evidence="12" id="KW-1185">Reference proteome</keyword>
<keyword evidence="6 9" id="KW-0472">Membrane</keyword>
<dbReference type="PANTHER" id="PTHR24241:SF83">
    <property type="entry name" value="G-PROTEIN COUPLED RECEPTOR 150-RELATED"/>
    <property type="match status" value="1"/>
</dbReference>
<comment type="subcellular location">
    <subcellularLocation>
        <location evidence="1">Cell membrane</location>
        <topology evidence="1">Multi-pass membrane protein</topology>
    </subcellularLocation>
</comment>
<evidence type="ECO:0000313" key="12">
    <source>
        <dbReference type="Proteomes" id="UP001497623"/>
    </source>
</evidence>
<dbReference type="Proteomes" id="UP001497623">
    <property type="component" value="Unassembled WGS sequence"/>
</dbReference>
<feature type="transmembrane region" description="Helical" evidence="9">
    <location>
        <begin position="39"/>
        <end position="57"/>
    </location>
</feature>
<dbReference type="EMBL" id="CAXKWB010024370">
    <property type="protein sequence ID" value="CAL4126213.1"/>
    <property type="molecule type" value="Genomic_DNA"/>
</dbReference>
<evidence type="ECO:0000313" key="11">
    <source>
        <dbReference type="EMBL" id="CAL4126213.1"/>
    </source>
</evidence>
<dbReference type="InterPro" id="IPR000276">
    <property type="entry name" value="GPCR_Rhodpsn"/>
</dbReference>
<keyword evidence="8" id="KW-0807">Transducer</keyword>
<accession>A0AAV2RK24</accession>
<proteinExistence type="inferred from homology"/>
<organism evidence="11 12">
    <name type="scientific">Meganyctiphanes norvegica</name>
    <name type="common">Northern krill</name>
    <name type="synonym">Thysanopoda norvegica</name>
    <dbReference type="NCBI Taxonomy" id="48144"/>
    <lineage>
        <taxon>Eukaryota</taxon>
        <taxon>Metazoa</taxon>
        <taxon>Ecdysozoa</taxon>
        <taxon>Arthropoda</taxon>
        <taxon>Crustacea</taxon>
        <taxon>Multicrustacea</taxon>
        <taxon>Malacostraca</taxon>
        <taxon>Eumalacostraca</taxon>
        <taxon>Eucarida</taxon>
        <taxon>Euphausiacea</taxon>
        <taxon>Euphausiidae</taxon>
        <taxon>Meganyctiphanes</taxon>
    </lineage>
</organism>
<dbReference type="Gene3D" id="1.20.1070.10">
    <property type="entry name" value="Rhodopsin 7-helix transmembrane proteins"/>
    <property type="match status" value="1"/>
</dbReference>
<evidence type="ECO:0000256" key="5">
    <source>
        <dbReference type="ARBA" id="ARBA00022989"/>
    </source>
</evidence>
<evidence type="ECO:0000259" key="10">
    <source>
        <dbReference type="PROSITE" id="PS50262"/>
    </source>
</evidence>
<evidence type="ECO:0000256" key="6">
    <source>
        <dbReference type="ARBA" id="ARBA00023136"/>
    </source>
</evidence>
<evidence type="ECO:0000256" key="4">
    <source>
        <dbReference type="ARBA" id="ARBA00022692"/>
    </source>
</evidence>
<feature type="transmembrane region" description="Helical" evidence="9">
    <location>
        <begin position="291"/>
        <end position="314"/>
    </location>
</feature>
<evidence type="ECO:0000256" key="1">
    <source>
        <dbReference type="ARBA" id="ARBA00004651"/>
    </source>
</evidence>
<keyword evidence="7 8" id="KW-0675">Receptor</keyword>
<dbReference type="PROSITE" id="PS00237">
    <property type="entry name" value="G_PROTEIN_RECEP_F1_1"/>
    <property type="match status" value="1"/>
</dbReference>
<evidence type="ECO:0000256" key="2">
    <source>
        <dbReference type="ARBA" id="ARBA00010663"/>
    </source>
</evidence>
<protein>
    <recommendedName>
        <fullName evidence="10">G-protein coupled receptors family 1 profile domain-containing protein</fullName>
    </recommendedName>
</protein>
<comment type="similarity">
    <text evidence="2 8">Belongs to the G-protein coupled receptor 1 family.</text>
</comment>
<dbReference type="SUPFAM" id="SSF81321">
    <property type="entry name" value="Family A G protein-coupled receptor-like"/>
    <property type="match status" value="1"/>
</dbReference>
<dbReference type="GO" id="GO:0005886">
    <property type="term" value="C:plasma membrane"/>
    <property type="evidence" value="ECO:0007669"/>
    <property type="project" value="UniProtKB-SubCell"/>
</dbReference>
<dbReference type="PROSITE" id="PS50262">
    <property type="entry name" value="G_PROTEIN_RECEP_F1_2"/>
    <property type="match status" value="1"/>
</dbReference>
<evidence type="ECO:0000256" key="8">
    <source>
        <dbReference type="RuleBase" id="RU000688"/>
    </source>
</evidence>
<reference evidence="11 12" key="1">
    <citation type="submission" date="2024-05" db="EMBL/GenBank/DDBJ databases">
        <authorList>
            <person name="Wallberg A."/>
        </authorList>
    </citation>
    <scope>NUCLEOTIDE SEQUENCE [LARGE SCALE GENOMIC DNA]</scope>
</reference>
<feature type="transmembrane region" description="Helical" evidence="9">
    <location>
        <begin position="150"/>
        <end position="170"/>
    </location>
</feature>
<dbReference type="PRINTS" id="PR00237">
    <property type="entry name" value="GPCRRHODOPSN"/>
</dbReference>
<dbReference type="GO" id="GO:0042277">
    <property type="term" value="F:peptide binding"/>
    <property type="evidence" value="ECO:0007669"/>
    <property type="project" value="TreeGrafter"/>
</dbReference>
<feature type="domain" description="G-protein coupled receptors family 1 profile" evidence="10">
    <location>
        <begin position="51"/>
        <end position="311"/>
    </location>
</feature>
<feature type="transmembrane region" description="Helical" evidence="9">
    <location>
        <begin position="256"/>
        <end position="275"/>
    </location>
</feature>